<name>A0ABV6M235_9ACTN</name>
<sequence length="220" mass="23946">MVRRGWLQAATYFAGFVLLTGALAAGALLDVDVAVRDWVDAHRPHPLWLLAKGLYFLGSANLLAPILLAAAAPLALRDRTPRPVLLVLVTAAASYAVVVPLKVLTDRSAPHAPWPGAVDLFAHDAGWSYPSGHVVNTLIWYPVLVVLVERWLRRPLSGRVRRALLVPPVVIVFVAVTYLGYHWITDCVAGVLLGLALRQALLEVRIDAADRGRPADTRAR</sequence>
<feature type="transmembrane region" description="Helical" evidence="1">
    <location>
        <begin position="164"/>
        <end position="184"/>
    </location>
</feature>
<keyword evidence="4" id="KW-1185">Reference proteome</keyword>
<dbReference type="RefSeq" id="WP_377250249.1">
    <property type="nucleotide sequence ID" value="NZ_JBHLUH010000013.1"/>
</dbReference>
<organism evidence="3 4">
    <name type="scientific">Phytohabitans kaempferiae</name>
    <dbReference type="NCBI Taxonomy" id="1620943"/>
    <lineage>
        <taxon>Bacteria</taxon>
        <taxon>Bacillati</taxon>
        <taxon>Actinomycetota</taxon>
        <taxon>Actinomycetes</taxon>
        <taxon>Micromonosporales</taxon>
        <taxon>Micromonosporaceae</taxon>
    </lineage>
</organism>
<dbReference type="SUPFAM" id="SSF48317">
    <property type="entry name" value="Acid phosphatase/Vanadium-dependent haloperoxidase"/>
    <property type="match status" value="1"/>
</dbReference>
<proteinExistence type="predicted"/>
<dbReference type="InterPro" id="IPR000326">
    <property type="entry name" value="PAP2/HPO"/>
</dbReference>
<dbReference type="Proteomes" id="UP001589867">
    <property type="component" value="Unassembled WGS sequence"/>
</dbReference>
<feature type="domain" description="Phosphatidic acid phosphatase type 2/haloperoxidase" evidence="2">
    <location>
        <begin position="84"/>
        <end position="202"/>
    </location>
</feature>
<evidence type="ECO:0000313" key="3">
    <source>
        <dbReference type="EMBL" id="MFC0528569.1"/>
    </source>
</evidence>
<dbReference type="SMART" id="SM00014">
    <property type="entry name" value="acidPPc"/>
    <property type="match status" value="1"/>
</dbReference>
<feature type="transmembrane region" description="Helical" evidence="1">
    <location>
        <begin position="84"/>
        <end position="104"/>
    </location>
</feature>
<protein>
    <submittedName>
        <fullName evidence="3">Phosphatase PAP2 family protein</fullName>
    </submittedName>
</protein>
<feature type="transmembrane region" description="Helical" evidence="1">
    <location>
        <begin position="134"/>
        <end position="152"/>
    </location>
</feature>
<evidence type="ECO:0000259" key="2">
    <source>
        <dbReference type="SMART" id="SM00014"/>
    </source>
</evidence>
<dbReference type="InterPro" id="IPR036938">
    <property type="entry name" value="PAP2/HPO_sf"/>
</dbReference>
<accession>A0ABV6M235</accession>
<evidence type="ECO:0000313" key="4">
    <source>
        <dbReference type="Proteomes" id="UP001589867"/>
    </source>
</evidence>
<feature type="transmembrane region" description="Helical" evidence="1">
    <location>
        <begin position="48"/>
        <end position="72"/>
    </location>
</feature>
<evidence type="ECO:0000256" key="1">
    <source>
        <dbReference type="SAM" id="Phobius"/>
    </source>
</evidence>
<gene>
    <name evidence="3" type="ORF">ACFFIA_12945</name>
</gene>
<dbReference type="Pfam" id="PF01569">
    <property type="entry name" value="PAP2"/>
    <property type="match status" value="1"/>
</dbReference>
<keyword evidence="1" id="KW-0812">Transmembrane</keyword>
<dbReference type="Gene3D" id="1.20.144.10">
    <property type="entry name" value="Phosphatidic acid phosphatase type 2/haloperoxidase"/>
    <property type="match status" value="1"/>
</dbReference>
<keyword evidence="1" id="KW-1133">Transmembrane helix</keyword>
<comment type="caution">
    <text evidence="3">The sequence shown here is derived from an EMBL/GenBank/DDBJ whole genome shotgun (WGS) entry which is preliminary data.</text>
</comment>
<dbReference type="EMBL" id="JBHLUH010000013">
    <property type="protein sequence ID" value="MFC0528569.1"/>
    <property type="molecule type" value="Genomic_DNA"/>
</dbReference>
<keyword evidence="1" id="KW-0472">Membrane</keyword>
<reference evidence="3 4" key="1">
    <citation type="submission" date="2024-09" db="EMBL/GenBank/DDBJ databases">
        <authorList>
            <person name="Sun Q."/>
            <person name="Mori K."/>
        </authorList>
    </citation>
    <scope>NUCLEOTIDE SEQUENCE [LARGE SCALE GENOMIC DNA]</scope>
    <source>
        <strain evidence="3 4">TBRC 3947</strain>
    </source>
</reference>